<keyword evidence="4 7" id="KW-0732">Signal</keyword>
<feature type="domain" description="Bacterial surface antigen (D15)" evidence="8">
    <location>
        <begin position="369"/>
        <end position="659"/>
    </location>
</feature>
<reference evidence="10 11" key="1">
    <citation type="submission" date="2017-09" db="EMBL/GenBank/DDBJ databases">
        <authorList>
            <person name="Ehlers B."/>
            <person name="Leendertz F.H."/>
        </authorList>
    </citation>
    <scope>NUCLEOTIDE SEQUENCE [LARGE SCALE GENOMIC DNA]</scope>
    <source>
        <strain evidence="10 11">DSM 16848</strain>
    </source>
</reference>
<dbReference type="OrthoDB" id="9769707at2"/>
<accession>A0A286EDK1</accession>
<dbReference type="Gene3D" id="3.10.20.310">
    <property type="entry name" value="membrane protein fhac"/>
    <property type="match status" value="2"/>
</dbReference>
<evidence type="ECO:0000256" key="2">
    <source>
        <dbReference type="ARBA" id="ARBA00022452"/>
    </source>
</evidence>
<feature type="signal peptide" evidence="7">
    <location>
        <begin position="1"/>
        <end position="21"/>
    </location>
</feature>
<evidence type="ECO:0000256" key="4">
    <source>
        <dbReference type="ARBA" id="ARBA00022729"/>
    </source>
</evidence>
<dbReference type="PANTHER" id="PTHR12815">
    <property type="entry name" value="SORTING AND ASSEMBLY MACHINERY SAMM50 PROTEIN FAMILY MEMBER"/>
    <property type="match status" value="1"/>
</dbReference>
<dbReference type="InterPro" id="IPR010827">
    <property type="entry name" value="BamA/TamA_POTRA"/>
</dbReference>
<dbReference type="EMBL" id="OCNF01000012">
    <property type="protein sequence ID" value="SOD68987.1"/>
    <property type="molecule type" value="Genomic_DNA"/>
</dbReference>
<feature type="domain" description="POTRA" evidence="9">
    <location>
        <begin position="269"/>
        <end position="341"/>
    </location>
</feature>
<dbReference type="RefSeq" id="WP_097114502.1">
    <property type="nucleotide sequence ID" value="NZ_CP083931.1"/>
</dbReference>
<dbReference type="Proteomes" id="UP000219669">
    <property type="component" value="Unassembled WGS sequence"/>
</dbReference>
<evidence type="ECO:0000259" key="8">
    <source>
        <dbReference type="Pfam" id="PF01103"/>
    </source>
</evidence>
<dbReference type="Gene3D" id="2.40.160.50">
    <property type="entry name" value="membrane protein fhac: a member of the omp85/tpsb transporter family"/>
    <property type="match status" value="1"/>
</dbReference>
<evidence type="ECO:0000259" key="9">
    <source>
        <dbReference type="Pfam" id="PF07244"/>
    </source>
</evidence>
<dbReference type="Pfam" id="PF07244">
    <property type="entry name" value="POTRA"/>
    <property type="match status" value="1"/>
</dbReference>
<name>A0A286EDK1_9NEIS</name>
<dbReference type="InterPro" id="IPR039910">
    <property type="entry name" value="D15-like"/>
</dbReference>
<keyword evidence="2" id="KW-1134">Transmembrane beta strand</keyword>
<dbReference type="Pfam" id="PF01103">
    <property type="entry name" value="Omp85"/>
    <property type="match status" value="1"/>
</dbReference>
<dbReference type="InterPro" id="IPR000184">
    <property type="entry name" value="Bac_surfAg_D15"/>
</dbReference>
<evidence type="ECO:0000256" key="7">
    <source>
        <dbReference type="SAM" id="SignalP"/>
    </source>
</evidence>
<dbReference type="GO" id="GO:0019867">
    <property type="term" value="C:outer membrane"/>
    <property type="evidence" value="ECO:0007669"/>
    <property type="project" value="InterPro"/>
</dbReference>
<dbReference type="AlphaFoldDB" id="A0A286EDK1"/>
<evidence type="ECO:0000256" key="5">
    <source>
        <dbReference type="ARBA" id="ARBA00023136"/>
    </source>
</evidence>
<protein>
    <submittedName>
        <fullName evidence="10">Autotransporter secretion outer membrane protein TamA</fullName>
    </submittedName>
</protein>
<keyword evidence="11" id="KW-1185">Reference proteome</keyword>
<keyword evidence="5" id="KW-0472">Membrane</keyword>
<keyword evidence="3" id="KW-0812">Transmembrane</keyword>
<evidence type="ECO:0000313" key="11">
    <source>
        <dbReference type="Proteomes" id="UP000219669"/>
    </source>
</evidence>
<evidence type="ECO:0000256" key="3">
    <source>
        <dbReference type="ARBA" id="ARBA00022692"/>
    </source>
</evidence>
<evidence type="ECO:0000256" key="6">
    <source>
        <dbReference type="ARBA" id="ARBA00023237"/>
    </source>
</evidence>
<evidence type="ECO:0000313" key="10">
    <source>
        <dbReference type="EMBL" id="SOD68987.1"/>
    </source>
</evidence>
<organism evidence="10 11">
    <name type="scientific">Alysiella filiformis DSM 16848</name>
    <dbReference type="NCBI Taxonomy" id="1120981"/>
    <lineage>
        <taxon>Bacteria</taxon>
        <taxon>Pseudomonadati</taxon>
        <taxon>Pseudomonadota</taxon>
        <taxon>Betaproteobacteria</taxon>
        <taxon>Neisseriales</taxon>
        <taxon>Neisseriaceae</taxon>
        <taxon>Alysiella</taxon>
    </lineage>
</organism>
<keyword evidence="6" id="KW-0998">Cell outer membrane</keyword>
<feature type="chain" id="PRO_5012312560" evidence="7">
    <location>
        <begin position="22"/>
        <end position="659"/>
    </location>
</feature>
<dbReference type="PANTHER" id="PTHR12815:SF47">
    <property type="entry name" value="TRANSLOCATION AND ASSEMBLY MODULE SUBUNIT TAMA"/>
    <property type="match status" value="1"/>
</dbReference>
<comment type="subcellular location">
    <subcellularLocation>
        <location evidence="1">Membrane</location>
    </subcellularLocation>
</comment>
<sequence length="659" mass="74090">MKFRLNLLALALMLAFPFARAESVRPTKQLVKTVAAEAALETAEQIATHIQAASEVAAPNENAKPSKKNKFNWKFWQKKQPDDDTQPENEEPTVFEPTHPVEIRVDNEDMKKLLNEHLPLLSYQRKEKLDAEQIGYLAEDAPSDAKKLLRTEGYFNANIQIKPKNQGFILEVDLGKRTQIDNVNVAIVGDIMQDTDLGKYYKTAFSNWKQPVGAHFRQEDWASSKAAVLSAVTRKKYPLAKFAQTQATINPNTQQADLNVVVDSNRPIYFGDFHITGSRRYPESIIRGAANFRAGDAYDLDKLLDYQQALENNSHYSGASVQADFDRIEGDRVPVKVSVSELQRQKLEAGLRFDSEYGVGGNVGYDHYNLFNRGYVGSVVWDMDKYQTTLGAGISQPRNQKGRYLTSNLTYNRSTTQKLEKRSISTGVWQVHERPNHEWRFGTEFVMEDSRIPDSKVHLGKSHATMLTAAWKMHNMETQMRPANGYYLDAKVGSTLGKVLSSAMMARAYGGAGYYFTPENKKWGTWVARGNIGYVYTNQQEAAGKVPTSLMFRTGGAATVRGYELDSIGLRAPDSNAVLPDRAMAVASGEYQYPIKDDFALAVFHDVGGVSRTFQSVKWKHGSGLGVRWFSPVAPFSFDLAYGHQDKRVRWHISLGTRF</sequence>
<proteinExistence type="predicted"/>
<evidence type="ECO:0000256" key="1">
    <source>
        <dbReference type="ARBA" id="ARBA00004370"/>
    </source>
</evidence>
<gene>
    <name evidence="10" type="ORF">SAMN02746062_01470</name>
</gene>